<dbReference type="Proteomes" id="UP001448207">
    <property type="component" value="Unassembled WGS sequence"/>
</dbReference>
<feature type="region of interest" description="Disordered" evidence="1">
    <location>
        <begin position="229"/>
        <end position="248"/>
    </location>
</feature>
<feature type="compositionally biased region" description="Polar residues" evidence="1">
    <location>
        <begin position="163"/>
        <end position="179"/>
    </location>
</feature>
<dbReference type="EMBL" id="JBCLYO010000001">
    <property type="protein sequence ID" value="KAL0098001.1"/>
    <property type="molecule type" value="Genomic_DNA"/>
</dbReference>
<organism evidence="2 3">
    <name type="scientific">Phycomyces blakesleeanus</name>
    <dbReference type="NCBI Taxonomy" id="4837"/>
    <lineage>
        <taxon>Eukaryota</taxon>
        <taxon>Fungi</taxon>
        <taxon>Fungi incertae sedis</taxon>
        <taxon>Mucoromycota</taxon>
        <taxon>Mucoromycotina</taxon>
        <taxon>Mucoromycetes</taxon>
        <taxon>Mucorales</taxon>
        <taxon>Phycomycetaceae</taxon>
        <taxon>Phycomyces</taxon>
    </lineage>
</organism>
<comment type="caution">
    <text evidence="2">The sequence shown here is derived from an EMBL/GenBank/DDBJ whole genome shotgun (WGS) entry which is preliminary data.</text>
</comment>
<gene>
    <name evidence="2" type="ORF">J3Q64DRAFT_1084147</name>
</gene>
<sequence length="441" mass="48510">MGEFSFALVTLKASIEFLKGDPLSIMDACSNASTLSNTSTSSAILAPQLQTLRTRSTSFGTPQSPPPLQSQQLPTSSLSLSSSSADSPTQPNLHYRSVSLTTQHISEKASPTTTAPLTLPIYQHYQHHQIKHLQRIQQQPIQHHQQPRHPATARVLRHRKSQSADLQNIHQTKSVSESDSQFERSRHNSLAPNVLVRPPIVLPNLRENRKSLDIPNDWMMHTNHLGDTPTITPNSHSRPPSYAGPKHSTLGYTRPMVSTTFPSISNSTPLPALGYLDMSPPDKDETSCGIFSSRSDYTSNHTSGHGHGHGHGHSYSLNLDNNNNNNNISSSSSNSSNGSRHDHLPDAPRLARSLSTTSTMPRRFDTMNNQPPTIINIRDRVSFDSIKRPASICIDTRSMHSNGSGSQEDVGELMGDFLRGLQSMGGDIVGERSGKYRTFRD</sequence>
<feature type="compositionally biased region" description="Low complexity" evidence="1">
    <location>
        <begin position="135"/>
        <end position="150"/>
    </location>
</feature>
<keyword evidence="3" id="KW-1185">Reference proteome</keyword>
<feature type="region of interest" description="Disordered" evidence="1">
    <location>
        <begin position="129"/>
        <end position="186"/>
    </location>
</feature>
<feature type="compositionally biased region" description="Polar residues" evidence="1">
    <location>
        <begin position="229"/>
        <end position="238"/>
    </location>
</feature>
<evidence type="ECO:0000256" key="1">
    <source>
        <dbReference type="SAM" id="MobiDB-lite"/>
    </source>
</evidence>
<evidence type="ECO:0000313" key="2">
    <source>
        <dbReference type="EMBL" id="KAL0098001.1"/>
    </source>
</evidence>
<name>A0ABR3BH06_PHYBL</name>
<feature type="compositionally biased region" description="Low complexity" evidence="1">
    <location>
        <begin position="69"/>
        <end position="91"/>
    </location>
</feature>
<feature type="region of interest" description="Disordered" evidence="1">
    <location>
        <begin position="298"/>
        <end position="372"/>
    </location>
</feature>
<reference evidence="2 3" key="1">
    <citation type="submission" date="2024-04" db="EMBL/GenBank/DDBJ databases">
        <title>Symmetric and asymmetric DNA N6-adenine methylation regulates different biological responses in Mucorales.</title>
        <authorList>
            <consortium name="Lawrence Berkeley National Laboratory"/>
            <person name="Lax C."/>
            <person name="Mondo S.J."/>
            <person name="Osorio-Concepcion M."/>
            <person name="Muszewska A."/>
            <person name="Corrochano-Luque M."/>
            <person name="Gutierrez G."/>
            <person name="Riley R."/>
            <person name="Lipzen A."/>
            <person name="Guo J."/>
            <person name="Hundley H."/>
            <person name="Amirebrahimi M."/>
            <person name="Ng V."/>
            <person name="Lorenzo-Gutierrez D."/>
            <person name="Binder U."/>
            <person name="Yang J."/>
            <person name="Song Y."/>
            <person name="Canovas D."/>
            <person name="Navarro E."/>
            <person name="Freitag M."/>
            <person name="Gabaldon T."/>
            <person name="Grigoriev I.V."/>
            <person name="Corrochano L.M."/>
            <person name="Nicolas F.E."/>
            <person name="Garre V."/>
        </authorList>
    </citation>
    <scope>NUCLEOTIDE SEQUENCE [LARGE SCALE GENOMIC DNA]</scope>
    <source>
        <strain evidence="2 3">L51</strain>
    </source>
</reference>
<evidence type="ECO:0000313" key="3">
    <source>
        <dbReference type="Proteomes" id="UP001448207"/>
    </source>
</evidence>
<feature type="region of interest" description="Disordered" evidence="1">
    <location>
        <begin position="55"/>
        <end position="93"/>
    </location>
</feature>
<protein>
    <submittedName>
        <fullName evidence="2">Uncharacterized protein</fullName>
    </submittedName>
</protein>
<feature type="compositionally biased region" description="Polar residues" evidence="1">
    <location>
        <begin position="353"/>
        <end position="372"/>
    </location>
</feature>
<accession>A0ABR3BH06</accession>
<feature type="compositionally biased region" description="Low complexity" evidence="1">
    <location>
        <begin position="313"/>
        <end position="338"/>
    </location>
</feature>
<proteinExistence type="predicted"/>